<feature type="domain" description="Glycosyl hydrolase family 13 catalytic" evidence="3">
    <location>
        <begin position="39"/>
        <end position="399"/>
    </location>
</feature>
<dbReference type="InterPro" id="IPR013780">
    <property type="entry name" value="Glyco_hydro_b"/>
</dbReference>
<dbReference type="InterPro" id="IPR045857">
    <property type="entry name" value="O16G_dom_2"/>
</dbReference>
<dbReference type="GO" id="GO:0016787">
    <property type="term" value="F:hydrolase activity"/>
    <property type="evidence" value="ECO:0007669"/>
    <property type="project" value="UniProtKB-KW"/>
</dbReference>
<dbReference type="PANTHER" id="PTHR10357">
    <property type="entry name" value="ALPHA-AMYLASE FAMILY MEMBER"/>
    <property type="match status" value="1"/>
</dbReference>
<protein>
    <submittedName>
        <fullName evidence="4">Alpha-amylase family glycosyl hydrolase</fullName>
    </submittedName>
</protein>
<dbReference type="EMBL" id="JBDPZC010000002">
    <property type="protein sequence ID" value="MEO3712602.1"/>
    <property type="molecule type" value="Genomic_DNA"/>
</dbReference>
<dbReference type="Gene3D" id="2.60.40.1180">
    <property type="entry name" value="Golgi alpha-mannosidase II"/>
    <property type="match status" value="1"/>
</dbReference>
<evidence type="ECO:0000313" key="5">
    <source>
        <dbReference type="Proteomes" id="UP001462640"/>
    </source>
</evidence>
<dbReference type="RefSeq" id="WP_347608247.1">
    <property type="nucleotide sequence ID" value="NZ_JBDPZC010000002.1"/>
</dbReference>
<evidence type="ECO:0000313" key="4">
    <source>
        <dbReference type="EMBL" id="MEO3712602.1"/>
    </source>
</evidence>
<keyword evidence="2" id="KW-0732">Signal</keyword>
<dbReference type="CDD" id="cd11316">
    <property type="entry name" value="AmyAc_bac2_AmyA"/>
    <property type="match status" value="1"/>
</dbReference>
<evidence type="ECO:0000259" key="3">
    <source>
        <dbReference type="SMART" id="SM00642"/>
    </source>
</evidence>
<sequence>MYFNYKLLSSCWLGCLSLAASAAPQGSPPPDWSQGVFMEVFVRGYQDSNGDGIGDLRGLTRRLDYLQRLGVTGLWLMPITRSADHDHGYAITDFRGIEPDYGSQADFDELLRQAHRRGIGVVMDYILNHSAREHPRFQDSLRDPQSPYRDWYVWQDPAPADLKDWDIWGHTPWYADPDQASPSARYFATFGPHMPDFNLRNPAVVEDHRESLRFWLDRGLDGFRLDAVPHLIENSARDWNDQPESRALTADFTRLIRSYPGRFTVCEATASPAAYASPEVCGSAFDFGLEKLILGAVRGDAQALAPLARHFETTPLNMATMLANHDIFAGARVWDQLGGDEARYRLAAASYLLLPGIPFLYYGEEIGMAGVEGPGDEPLRAPMSWTADERGFTQGRPFRAVSPNAATHNAQAQARDPGSLLNHYRALIHLRRTQPALKRGDYRQAFQDGSVIGFQRSAEGQTLLVLINYGTQAWRGLPAGVRADQRLRPVLRSAAQARLAHERRRATPALRADQLQLPPQSFAVFRLP</sequence>
<dbReference type="Gene3D" id="3.20.20.80">
    <property type="entry name" value="Glycosidases"/>
    <property type="match status" value="1"/>
</dbReference>
<dbReference type="Gene3D" id="3.90.400.10">
    <property type="entry name" value="Oligo-1,6-glucosidase, Domain 2"/>
    <property type="match status" value="1"/>
</dbReference>
<reference evidence="4 5" key="1">
    <citation type="submission" date="2024-05" db="EMBL/GenBank/DDBJ databases">
        <title>Roseateles sp. 2.12 16S ribosomal RNA gene Genome sequencing and assembly.</title>
        <authorList>
            <person name="Woo H."/>
        </authorList>
    </citation>
    <scope>NUCLEOTIDE SEQUENCE [LARGE SCALE GENOMIC DNA]</scope>
    <source>
        <strain evidence="4 5">2.12</strain>
    </source>
</reference>
<dbReference type="SUPFAM" id="SSF51445">
    <property type="entry name" value="(Trans)glycosidases"/>
    <property type="match status" value="1"/>
</dbReference>
<gene>
    <name evidence="4" type="ORF">ABDJ40_07450</name>
</gene>
<evidence type="ECO:0000256" key="2">
    <source>
        <dbReference type="SAM" id="SignalP"/>
    </source>
</evidence>
<comment type="similarity">
    <text evidence="1">Belongs to the glycosyl hydrolase 13 family.</text>
</comment>
<proteinExistence type="inferred from homology"/>
<accession>A0ABV0GC60</accession>
<name>A0ABV0GC60_9BURK</name>
<comment type="caution">
    <text evidence="4">The sequence shown here is derived from an EMBL/GenBank/DDBJ whole genome shotgun (WGS) entry which is preliminary data.</text>
</comment>
<keyword evidence="4" id="KW-0378">Hydrolase</keyword>
<dbReference type="Pfam" id="PF00128">
    <property type="entry name" value="Alpha-amylase"/>
    <property type="match status" value="1"/>
</dbReference>
<dbReference type="SMART" id="SM00642">
    <property type="entry name" value="Aamy"/>
    <property type="match status" value="1"/>
</dbReference>
<dbReference type="Proteomes" id="UP001462640">
    <property type="component" value="Unassembled WGS sequence"/>
</dbReference>
<dbReference type="InterPro" id="IPR006047">
    <property type="entry name" value="GH13_cat_dom"/>
</dbReference>
<feature type="signal peptide" evidence="2">
    <location>
        <begin position="1"/>
        <end position="22"/>
    </location>
</feature>
<organism evidence="4 5">
    <name type="scientific">Roseateles flavus</name>
    <dbReference type="NCBI Taxonomy" id="3149041"/>
    <lineage>
        <taxon>Bacteria</taxon>
        <taxon>Pseudomonadati</taxon>
        <taxon>Pseudomonadota</taxon>
        <taxon>Betaproteobacteria</taxon>
        <taxon>Burkholderiales</taxon>
        <taxon>Sphaerotilaceae</taxon>
        <taxon>Roseateles</taxon>
    </lineage>
</organism>
<feature type="chain" id="PRO_5046631726" evidence="2">
    <location>
        <begin position="23"/>
        <end position="528"/>
    </location>
</feature>
<evidence type="ECO:0000256" key="1">
    <source>
        <dbReference type="ARBA" id="ARBA00008061"/>
    </source>
</evidence>
<dbReference type="PANTHER" id="PTHR10357:SF179">
    <property type="entry name" value="NEUTRAL AND BASIC AMINO ACID TRANSPORT PROTEIN RBAT"/>
    <property type="match status" value="1"/>
</dbReference>
<dbReference type="InterPro" id="IPR017853">
    <property type="entry name" value="GH"/>
</dbReference>
<keyword evidence="5" id="KW-1185">Reference proteome</keyword>